<dbReference type="InterPro" id="IPR038658">
    <property type="entry name" value="SsgB_sf"/>
</dbReference>
<proteinExistence type="inferred from homology"/>
<protein>
    <submittedName>
        <fullName evidence="7">Cell division protein</fullName>
    </submittedName>
</protein>
<keyword evidence="6" id="KW-0131">Cell cycle</keyword>
<evidence type="ECO:0000256" key="3">
    <source>
        <dbReference type="ARBA" id="ARBA00022618"/>
    </source>
</evidence>
<dbReference type="GO" id="GO:0030435">
    <property type="term" value="P:sporulation resulting in formation of a cellular spore"/>
    <property type="evidence" value="ECO:0007669"/>
    <property type="project" value="UniProtKB-KW"/>
</dbReference>
<dbReference type="Pfam" id="PF04686">
    <property type="entry name" value="SsgA"/>
    <property type="match status" value="1"/>
</dbReference>
<keyword evidence="8" id="KW-1185">Reference proteome</keyword>
<keyword evidence="5" id="KW-0717">Septation</keyword>
<comment type="caution">
    <text evidence="7">The sequence shown here is derived from an EMBL/GenBank/DDBJ whole genome shotgun (WGS) entry which is preliminary data.</text>
</comment>
<evidence type="ECO:0000256" key="1">
    <source>
        <dbReference type="ARBA" id="ARBA00004431"/>
    </source>
</evidence>
<dbReference type="RefSeq" id="WP_073783744.1">
    <property type="nucleotide sequence ID" value="NZ_CP108638.1"/>
</dbReference>
<gene>
    <name evidence="7" type="ORF">AB852_04505</name>
</gene>
<dbReference type="AlphaFoldDB" id="A0A1Q4VDT6"/>
<sequence length="123" mass="13290">MTAVEQRARAHVVTDFAGERSAVPVALSYDPESDPGAVHMTLPPGLGATPDDWVFTRELLERGLRGPVANGPVSIWPCGRAQAIVELHSPGGVSLVQFDSRALTRFLGRTYEAVATVRVNRLR</sequence>
<organism evidence="7 8">
    <name type="scientific">Streptomyces uncialis</name>
    <dbReference type="NCBI Taxonomy" id="1048205"/>
    <lineage>
        <taxon>Bacteria</taxon>
        <taxon>Bacillati</taxon>
        <taxon>Actinomycetota</taxon>
        <taxon>Actinomycetes</taxon>
        <taxon>Kitasatosporales</taxon>
        <taxon>Streptomycetaceae</taxon>
        <taxon>Streptomyces</taxon>
    </lineage>
</organism>
<accession>A0A1Q4VDT6</accession>
<evidence type="ECO:0000256" key="2">
    <source>
        <dbReference type="ARBA" id="ARBA00009323"/>
    </source>
</evidence>
<evidence type="ECO:0000256" key="6">
    <source>
        <dbReference type="ARBA" id="ARBA00023306"/>
    </source>
</evidence>
<dbReference type="InterPro" id="IPR006776">
    <property type="entry name" value="SsgB"/>
</dbReference>
<evidence type="ECO:0000313" key="8">
    <source>
        <dbReference type="Proteomes" id="UP000186455"/>
    </source>
</evidence>
<evidence type="ECO:0000256" key="4">
    <source>
        <dbReference type="ARBA" id="ARBA00022969"/>
    </source>
</evidence>
<keyword evidence="4" id="KW-0749">Sporulation</keyword>
<dbReference type="Gene3D" id="2.30.31.20">
    <property type="entry name" value="Sporulation-specific cell division protein SsgB"/>
    <property type="match status" value="1"/>
</dbReference>
<dbReference type="GO" id="GO:0030428">
    <property type="term" value="C:cell septum"/>
    <property type="evidence" value="ECO:0007669"/>
    <property type="project" value="UniProtKB-SubCell"/>
</dbReference>
<evidence type="ECO:0000256" key="5">
    <source>
        <dbReference type="ARBA" id="ARBA00023210"/>
    </source>
</evidence>
<reference evidence="7 8" key="1">
    <citation type="submission" date="2015-06" db="EMBL/GenBank/DDBJ databases">
        <title>Cloning and characterization of the uncialamcin biosynthetic gene cluster.</title>
        <authorList>
            <person name="Yan X."/>
            <person name="Huang T."/>
            <person name="Ge H."/>
            <person name="Shen B."/>
        </authorList>
    </citation>
    <scope>NUCLEOTIDE SEQUENCE [LARGE SCALE GENOMIC DNA]</scope>
    <source>
        <strain evidence="7 8">DCA2648</strain>
    </source>
</reference>
<dbReference type="Proteomes" id="UP000186455">
    <property type="component" value="Unassembled WGS sequence"/>
</dbReference>
<dbReference type="STRING" id="1048205.AB852_04505"/>
<dbReference type="GO" id="GO:0000917">
    <property type="term" value="P:division septum assembly"/>
    <property type="evidence" value="ECO:0007669"/>
    <property type="project" value="UniProtKB-KW"/>
</dbReference>
<evidence type="ECO:0000313" key="7">
    <source>
        <dbReference type="EMBL" id="OKH95959.1"/>
    </source>
</evidence>
<comment type="subcellular location">
    <subcellularLocation>
        <location evidence="1">Cell septum</location>
    </subcellularLocation>
</comment>
<dbReference type="EMBL" id="LFBV01000001">
    <property type="protein sequence ID" value="OKH95959.1"/>
    <property type="molecule type" value="Genomic_DNA"/>
</dbReference>
<name>A0A1Q4VDT6_9ACTN</name>
<keyword evidence="3 7" id="KW-0132">Cell division</keyword>
<comment type="similarity">
    <text evidence="2">Belongs to the SsgA family.</text>
</comment>